<keyword evidence="5 7" id="KW-0443">Lipid metabolism</keyword>
<dbReference type="NCBIfam" id="NF002150">
    <property type="entry name" value="PRK00982.1-4"/>
    <property type="match status" value="1"/>
</dbReference>
<dbReference type="PANTHER" id="PTHR20863">
    <property type="entry name" value="ACYL CARRIER PROTEIN"/>
    <property type="match status" value="1"/>
</dbReference>
<dbReference type="AlphaFoldDB" id="A0A0R1VWB6"/>
<dbReference type="GO" id="GO:0000036">
    <property type="term" value="F:acyl carrier activity"/>
    <property type="evidence" value="ECO:0007669"/>
    <property type="project" value="UniProtKB-UniRule"/>
</dbReference>
<dbReference type="RefSeq" id="WP_010622539.1">
    <property type="nucleotide sequence ID" value="NZ_AZGF01000033.1"/>
</dbReference>
<evidence type="ECO:0000256" key="4">
    <source>
        <dbReference type="ARBA" id="ARBA00022832"/>
    </source>
</evidence>
<keyword evidence="4 7" id="KW-0276">Fatty acid metabolism</keyword>
<evidence type="ECO:0000256" key="7">
    <source>
        <dbReference type="HAMAP-Rule" id="MF_01217"/>
    </source>
</evidence>
<proteinExistence type="inferred from homology"/>
<name>A0A0R1VWB6_9LACO</name>
<evidence type="ECO:0000256" key="2">
    <source>
        <dbReference type="ARBA" id="ARBA00022516"/>
    </source>
</evidence>
<evidence type="ECO:0000256" key="1">
    <source>
        <dbReference type="ARBA" id="ARBA00022450"/>
    </source>
</evidence>
<sequence length="79" mass="9019">MTKEEVFNQIKDIVKDQMDDGTADKIEETTNFKTDLNLDSLDVFEIVDKIEDTFDVEIESDEGIDTVGDLVDYVLKQKA</sequence>
<dbReference type="Gene3D" id="1.10.1200.10">
    <property type="entry name" value="ACP-like"/>
    <property type="match status" value="1"/>
</dbReference>
<keyword evidence="7" id="KW-0963">Cytoplasm</keyword>
<dbReference type="SUPFAM" id="SSF47336">
    <property type="entry name" value="ACP-like"/>
    <property type="match status" value="1"/>
</dbReference>
<dbReference type="EMBL" id="AZGF01000033">
    <property type="protein sequence ID" value="KRM09914.1"/>
    <property type="molecule type" value="Genomic_DNA"/>
</dbReference>
<dbReference type="HAMAP" id="MF_01217">
    <property type="entry name" value="Acyl_carrier"/>
    <property type="match status" value="1"/>
</dbReference>
<evidence type="ECO:0000256" key="3">
    <source>
        <dbReference type="ARBA" id="ARBA00022553"/>
    </source>
</evidence>
<dbReference type="GO" id="GO:0016020">
    <property type="term" value="C:membrane"/>
    <property type="evidence" value="ECO:0007669"/>
    <property type="project" value="GOC"/>
</dbReference>
<protein>
    <recommendedName>
        <fullName evidence="7">Acyl carrier protein</fullName>
        <shortName evidence="7">ACP</shortName>
    </recommendedName>
</protein>
<accession>A0A0R1VWB6</accession>
<dbReference type="PATRIC" id="fig|1423807.3.peg.1545"/>
<evidence type="ECO:0000256" key="6">
    <source>
        <dbReference type="ARBA" id="ARBA00023160"/>
    </source>
</evidence>
<comment type="subcellular location">
    <subcellularLocation>
        <location evidence="7">Cytoplasm</location>
    </subcellularLocation>
</comment>
<dbReference type="GO" id="GO:0005829">
    <property type="term" value="C:cytosol"/>
    <property type="evidence" value="ECO:0007669"/>
    <property type="project" value="TreeGrafter"/>
</dbReference>
<evidence type="ECO:0000259" key="8">
    <source>
        <dbReference type="PROSITE" id="PS50075"/>
    </source>
</evidence>
<dbReference type="OrthoDB" id="9804551at2"/>
<dbReference type="STRING" id="1423807.FD16_GL001508"/>
<evidence type="ECO:0000313" key="10">
    <source>
        <dbReference type="Proteomes" id="UP000051820"/>
    </source>
</evidence>
<feature type="modified residue" description="O-(pantetheine 4'-phosphoryl)serine" evidence="7">
    <location>
        <position position="40"/>
    </location>
</feature>
<dbReference type="UniPathway" id="UPA00094"/>
<dbReference type="PROSITE" id="PS50075">
    <property type="entry name" value="CARRIER"/>
    <property type="match status" value="1"/>
</dbReference>
<comment type="caution">
    <text evidence="9">The sequence shown here is derived from an EMBL/GenBank/DDBJ whole genome shotgun (WGS) entry which is preliminary data.</text>
</comment>
<feature type="domain" description="Carrier" evidence="8">
    <location>
        <begin position="4"/>
        <end position="78"/>
    </location>
</feature>
<evidence type="ECO:0000256" key="5">
    <source>
        <dbReference type="ARBA" id="ARBA00023098"/>
    </source>
</evidence>
<comment type="function">
    <text evidence="7">Carrier of the growing fatty acid chain in fatty acid biosynthesis.</text>
</comment>
<dbReference type="GO" id="GO:0009245">
    <property type="term" value="P:lipid A biosynthetic process"/>
    <property type="evidence" value="ECO:0007669"/>
    <property type="project" value="TreeGrafter"/>
</dbReference>
<dbReference type="PANTHER" id="PTHR20863:SF76">
    <property type="entry name" value="CARRIER DOMAIN-CONTAINING PROTEIN"/>
    <property type="match status" value="1"/>
</dbReference>
<reference evidence="9 10" key="1">
    <citation type="journal article" date="2015" name="Genome Announc.">
        <title>Expanding the biotechnology potential of lactobacilli through comparative genomics of 213 strains and associated genera.</title>
        <authorList>
            <person name="Sun Z."/>
            <person name="Harris H.M."/>
            <person name="McCann A."/>
            <person name="Guo C."/>
            <person name="Argimon S."/>
            <person name="Zhang W."/>
            <person name="Yang X."/>
            <person name="Jeffery I.B."/>
            <person name="Cooney J.C."/>
            <person name="Kagawa T.F."/>
            <person name="Liu W."/>
            <person name="Song Y."/>
            <person name="Salvetti E."/>
            <person name="Wrobel A."/>
            <person name="Rasinkangas P."/>
            <person name="Parkhill J."/>
            <person name="Rea M.C."/>
            <person name="O'Sullivan O."/>
            <person name="Ritari J."/>
            <person name="Douillard F.P."/>
            <person name="Paul Ross R."/>
            <person name="Yang R."/>
            <person name="Briner A.E."/>
            <person name="Felis G.E."/>
            <person name="de Vos W.M."/>
            <person name="Barrangou R."/>
            <person name="Klaenhammer T.R."/>
            <person name="Caufield P.W."/>
            <person name="Cui Y."/>
            <person name="Zhang H."/>
            <person name="O'Toole P.W."/>
        </authorList>
    </citation>
    <scope>NUCLEOTIDE SEQUENCE [LARGE SCALE GENOMIC DNA]</scope>
    <source>
        <strain evidence="9 10">DSM 5007</strain>
    </source>
</reference>
<keyword evidence="1 7" id="KW-0596">Phosphopantetheine</keyword>
<dbReference type="InterPro" id="IPR003231">
    <property type="entry name" value="ACP"/>
</dbReference>
<dbReference type="InterPro" id="IPR009081">
    <property type="entry name" value="PP-bd_ACP"/>
</dbReference>
<evidence type="ECO:0000313" key="9">
    <source>
        <dbReference type="EMBL" id="KRM09914.1"/>
    </source>
</evidence>
<dbReference type="eggNOG" id="COG0236">
    <property type="taxonomic scope" value="Bacteria"/>
</dbReference>
<keyword evidence="3 7" id="KW-0597">Phosphoprotein</keyword>
<dbReference type="GO" id="GO:0000035">
    <property type="term" value="F:acyl binding"/>
    <property type="evidence" value="ECO:0007669"/>
    <property type="project" value="TreeGrafter"/>
</dbReference>
<gene>
    <name evidence="7" type="primary">acpP</name>
    <name evidence="9" type="ORF">FD16_GL001508</name>
</gene>
<comment type="PTM">
    <text evidence="7">4'-phosphopantetheine is transferred from CoA to a specific serine of apo-ACP by AcpS. This modification is essential for activity because fatty acids are bound in thioester linkage to the sulfhydryl of the prosthetic group.</text>
</comment>
<keyword evidence="6 7" id="KW-0275">Fatty acid biosynthesis</keyword>
<dbReference type="Pfam" id="PF00550">
    <property type="entry name" value="PP-binding"/>
    <property type="match status" value="1"/>
</dbReference>
<organism evidence="9 10">
    <name type="scientific">Paucilactobacillus suebicus DSM 5007 = KCTC 3549</name>
    <dbReference type="NCBI Taxonomy" id="1423807"/>
    <lineage>
        <taxon>Bacteria</taxon>
        <taxon>Bacillati</taxon>
        <taxon>Bacillota</taxon>
        <taxon>Bacilli</taxon>
        <taxon>Lactobacillales</taxon>
        <taxon>Lactobacillaceae</taxon>
        <taxon>Paucilactobacillus</taxon>
    </lineage>
</organism>
<comment type="pathway">
    <text evidence="7">Lipid metabolism; fatty acid biosynthesis.</text>
</comment>
<keyword evidence="2 7" id="KW-0444">Lipid biosynthesis</keyword>
<dbReference type="InterPro" id="IPR036736">
    <property type="entry name" value="ACP-like_sf"/>
</dbReference>
<dbReference type="Proteomes" id="UP000051820">
    <property type="component" value="Unassembled WGS sequence"/>
</dbReference>
<keyword evidence="10" id="KW-1185">Reference proteome</keyword>
<comment type="similarity">
    <text evidence="7">Belongs to the acyl carrier protein (ACP) family.</text>
</comment>